<feature type="transmembrane region" description="Helical" evidence="1">
    <location>
        <begin position="42"/>
        <end position="59"/>
    </location>
</feature>
<feature type="transmembrane region" description="Helical" evidence="1">
    <location>
        <begin position="162"/>
        <end position="186"/>
    </location>
</feature>
<evidence type="ECO:0000313" key="3">
    <source>
        <dbReference type="Proteomes" id="UP000610862"/>
    </source>
</evidence>
<feature type="transmembrane region" description="Helical" evidence="1">
    <location>
        <begin position="97"/>
        <end position="121"/>
    </location>
</feature>
<keyword evidence="1" id="KW-0472">Membrane</keyword>
<keyword evidence="3" id="KW-1185">Reference proteome</keyword>
<proteinExistence type="predicted"/>
<feature type="transmembrane region" description="Helical" evidence="1">
    <location>
        <begin position="12"/>
        <end position="36"/>
    </location>
</feature>
<dbReference type="Proteomes" id="UP000610862">
    <property type="component" value="Unassembled WGS sequence"/>
</dbReference>
<dbReference type="AlphaFoldDB" id="A0A926EB48"/>
<reference evidence="2" key="1">
    <citation type="submission" date="2020-08" db="EMBL/GenBank/DDBJ databases">
        <title>Genome public.</title>
        <authorList>
            <person name="Liu C."/>
            <person name="Sun Q."/>
        </authorList>
    </citation>
    <scope>NUCLEOTIDE SEQUENCE</scope>
    <source>
        <strain evidence="2">NSJ-24</strain>
    </source>
</reference>
<protein>
    <submittedName>
        <fullName evidence="2">Uncharacterized protein</fullName>
    </submittedName>
</protein>
<evidence type="ECO:0000313" key="2">
    <source>
        <dbReference type="EMBL" id="MBC8569119.1"/>
    </source>
</evidence>
<feature type="transmembrane region" description="Helical" evidence="1">
    <location>
        <begin position="71"/>
        <end position="91"/>
    </location>
</feature>
<sequence length="195" mass="22082">MYIRNNTLAVIFRVIFIIVCGAGIVMKLMSIGFAFNTVLSDFALVVNTLALVYFAYLIIARPGYERGALRGAVTIYMIVIFIVYYFVYFGASVSQPYGLSVAGYLLYFVSPVMAVFDYILFCRKGEFTAYSPAIWTLIPVLFNFLVFAVNKIGLYIQPVPYFNLMGMNMVVTLFMFLGISYLLFVVDNMMAGRRK</sequence>
<organism evidence="2 3">
    <name type="scientific">Lentihominibacter hominis</name>
    <dbReference type="NCBI Taxonomy" id="2763645"/>
    <lineage>
        <taxon>Bacteria</taxon>
        <taxon>Bacillati</taxon>
        <taxon>Bacillota</taxon>
        <taxon>Clostridia</taxon>
        <taxon>Peptostreptococcales</taxon>
        <taxon>Anaerovoracaceae</taxon>
        <taxon>Lentihominibacter</taxon>
    </lineage>
</organism>
<name>A0A926EB48_9FIRM</name>
<comment type="caution">
    <text evidence="2">The sequence shown here is derived from an EMBL/GenBank/DDBJ whole genome shotgun (WGS) entry which is preliminary data.</text>
</comment>
<keyword evidence="1" id="KW-0812">Transmembrane</keyword>
<gene>
    <name evidence="2" type="ORF">H8692_10155</name>
</gene>
<dbReference type="EMBL" id="JACRTA010000003">
    <property type="protein sequence ID" value="MBC8569119.1"/>
    <property type="molecule type" value="Genomic_DNA"/>
</dbReference>
<evidence type="ECO:0000256" key="1">
    <source>
        <dbReference type="SAM" id="Phobius"/>
    </source>
</evidence>
<feature type="transmembrane region" description="Helical" evidence="1">
    <location>
        <begin position="133"/>
        <end position="156"/>
    </location>
</feature>
<keyword evidence="1" id="KW-1133">Transmembrane helix</keyword>
<accession>A0A926EB48</accession>
<dbReference type="RefSeq" id="WP_187525628.1">
    <property type="nucleotide sequence ID" value="NZ_JACRTA010000003.1"/>
</dbReference>